<gene>
    <name evidence="1" type="ORF">RPERSI_LOCUS4210</name>
</gene>
<name>A0ACA9LYX8_9GLOM</name>
<sequence>MEISSDKRTLKTEVKKHSPRYMCDGCLMELFFRYKKEFKELIKNPKKRNLLGVYINEGIIGVKKPFFLLPE</sequence>
<dbReference type="Proteomes" id="UP000789920">
    <property type="component" value="Unassembled WGS sequence"/>
</dbReference>
<reference evidence="1" key="1">
    <citation type="submission" date="2021-06" db="EMBL/GenBank/DDBJ databases">
        <authorList>
            <person name="Kallberg Y."/>
            <person name="Tangrot J."/>
            <person name="Rosling A."/>
        </authorList>
    </citation>
    <scope>NUCLEOTIDE SEQUENCE</scope>
    <source>
        <strain evidence="1">MA461A</strain>
    </source>
</reference>
<comment type="caution">
    <text evidence="1">The sequence shown here is derived from an EMBL/GenBank/DDBJ whole genome shotgun (WGS) entry which is preliminary data.</text>
</comment>
<dbReference type="EMBL" id="CAJVQC010005685">
    <property type="protein sequence ID" value="CAG8557279.1"/>
    <property type="molecule type" value="Genomic_DNA"/>
</dbReference>
<proteinExistence type="predicted"/>
<protein>
    <submittedName>
        <fullName evidence="1">29283_t:CDS:1</fullName>
    </submittedName>
</protein>
<accession>A0ACA9LYX8</accession>
<evidence type="ECO:0000313" key="2">
    <source>
        <dbReference type="Proteomes" id="UP000789920"/>
    </source>
</evidence>
<keyword evidence="2" id="KW-1185">Reference proteome</keyword>
<evidence type="ECO:0000313" key="1">
    <source>
        <dbReference type="EMBL" id="CAG8557279.1"/>
    </source>
</evidence>
<organism evidence="1 2">
    <name type="scientific">Racocetra persica</name>
    <dbReference type="NCBI Taxonomy" id="160502"/>
    <lineage>
        <taxon>Eukaryota</taxon>
        <taxon>Fungi</taxon>
        <taxon>Fungi incertae sedis</taxon>
        <taxon>Mucoromycota</taxon>
        <taxon>Glomeromycotina</taxon>
        <taxon>Glomeromycetes</taxon>
        <taxon>Diversisporales</taxon>
        <taxon>Gigasporaceae</taxon>
        <taxon>Racocetra</taxon>
    </lineage>
</organism>